<dbReference type="Proteomes" id="UP000735302">
    <property type="component" value="Unassembled WGS sequence"/>
</dbReference>
<accession>A0AAV4DU32</accession>
<sequence>MGDFNAKVGTGKVDDIVGKHGLGIRNEREDGDSSDPPNDQSTSIKSLKLFQLETNVLNGNSHGKRRRLITSVTSQQSRLTRVANGLKIDGRLEAGLATLSLELTNQDECSANFICQSQAEDVEGNQFESKAQVLQQPQQSTESGGDSPWKSIPVLALMQQLEISWKGLRRTWTV</sequence>
<keyword evidence="3" id="KW-1185">Reference proteome</keyword>
<evidence type="ECO:0000313" key="2">
    <source>
        <dbReference type="EMBL" id="GFO47848.1"/>
    </source>
</evidence>
<dbReference type="EMBL" id="BLXT01008354">
    <property type="protein sequence ID" value="GFO47848.1"/>
    <property type="molecule type" value="Genomic_DNA"/>
</dbReference>
<organism evidence="2 3">
    <name type="scientific">Plakobranchus ocellatus</name>
    <dbReference type="NCBI Taxonomy" id="259542"/>
    <lineage>
        <taxon>Eukaryota</taxon>
        <taxon>Metazoa</taxon>
        <taxon>Spiralia</taxon>
        <taxon>Lophotrochozoa</taxon>
        <taxon>Mollusca</taxon>
        <taxon>Gastropoda</taxon>
        <taxon>Heterobranchia</taxon>
        <taxon>Euthyneura</taxon>
        <taxon>Panpulmonata</taxon>
        <taxon>Sacoglossa</taxon>
        <taxon>Placobranchoidea</taxon>
        <taxon>Plakobranchidae</taxon>
        <taxon>Plakobranchus</taxon>
    </lineage>
</organism>
<feature type="compositionally biased region" description="Polar residues" evidence="1">
    <location>
        <begin position="126"/>
        <end position="144"/>
    </location>
</feature>
<dbReference type="AlphaFoldDB" id="A0AAV4DU32"/>
<feature type="region of interest" description="Disordered" evidence="1">
    <location>
        <begin position="126"/>
        <end position="147"/>
    </location>
</feature>
<proteinExistence type="predicted"/>
<gene>
    <name evidence="2" type="ORF">PoB_007435300</name>
</gene>
<name>A0AAV4DU32_9GAST</name>
<protein>
    <submittedName>
        <fullName evidence="2">Uncharacterized protein</fullName>
    </submittedName>
</protein>
<reference evidence="2 3" key="1">
    <citation type="journal article" date="2021" name="Elife">
        <title>Chloroplast acquisition without the gene transfer in kleptoplastic sea slugs, Plakobranchus ocellatus.</title>
        <authorList>
            <person name="Maeda T."/>
            <person name="Takahashi S."/>
            <person name="Yoshida T."/>
            <person name="Shimamura S."/>
            <person name="Takaki Y."/>
            <person name="Nagai Y."/>
            <person name="Toyoda A."/>
            <person name="Suzuki Y."/>
            <person name="Arimoto A."/>
            <person name="Ishii H."/>
            <person name="Satoh N."/>
            <person name="Nishiyama T."/>
            <person name="Hasebe M."/>
            <person name="Maruyama T."/>
            <person name="Minagawa J."/>
            <person name="Obokata J."/>
            <person name="Shigenobu S."/>
        </authorList>
    </citation>
    <scope>NUCLEOTIDE SEQUENCE [LARGE SCALE GENOMIC DNA]</scope>
</reference>
<feature type="compositionally biased region" description="Polar residues" evidence="1">
    <location>
        <begin position="35"/>
        <end position="45"/>
    </location>
</feature>
<evidence type="ECO:0000313" key="3">
    <source>
        <dbReference type="Proteomes" id="UP000735302"/>
    </source>
</evidence>
<comment type="caution">
    <text evidence="2">The sequence shown here is derived from an EMBL/GenBank/DDBJ whole genome shotgun (WGS) entry which is preliminary data.</text>
</comment>
<feature type="region of interest" description="Disordered" evidence="1">
    <location>
        <begin position="1"/>
        <end position="45"/>
    </location>
</feature>
<evidence type="ECO:0000256" key="1">
    <source>
        <dbReference type="SAM" id="MobiDB-lite"/>
    </source>
</evidence>